<protein>
    <submittedName>
        <fullName evidence="2">Uncharacterized protein</fullName>
    </submittedName>
</protein>
<dbReference type="EMBL" id="JBAHYK010001573">
    <property type="protein sequence ID" value="KAL0567496.1"/>
    <property type="molecule type" value="Genomic_DNA"/>
</dbReference>
<gene>
    <name evidence="2" type="ORF">V5O48_014500</name>
</gene>
<feature type="region of interest" description="Disordered" evidence="1">
    <location>
        <begin position="35"/>
        <end position="69"/>
    </location>
</feature>
<evidence type="ECO:0000256" key="1">
    <source>
        <dbReference type="SAM" id="MobiDB-lite"/>
    </source>
</evidence>
<evidence type="ECO:0000313" key="2">
    <source>
        <dbReference type="EMBL" id="KAL0567496.1"/>
    </source>
</evidence>
<comment type="caution">
    <text evidence="2">The sequence shown here is derived from an EMBL/GenBank/DDBJ whole genome shotgun (WGS) entry which is preliminary data.</text>
</comment>
<reference evidence="2 3" key="1">
    <citation type="submission" date="2024-02" db="EMBL/GenBank/DDBJ databases">
        <title>A draft genome for the cacao thread blight pathogen Marasmius crinis-equi.</title>
        <authorList>
            <person name="Cohen S.P."/>
            <person name="Baruah I.K."/>
            <person name="Amoako-Attah I."/>
            <person name="Bukari Y."/>
            <person name="Meinhardt L.W."/>
            <person name="Bailey B.A."/>
        </authorList>
    </citation>
    <scope>NUCLEOTIDE SEQUENCE [LARGE SCALE GENOMIC DNA]</scope>
    <source>
        <strain evidence="2 3">GH-76</strain>
    </source>
</reference>
<proteinExistence type="predicted"/>
<sequence length="119" mass="13221">MITYTVQPSAPHDSAYSHEPGWYTMCITNPTVKRKIPNTPGYSRPLDPSPSLPERAAKSHRPPPGSSGLLFLNERAILMTFPTMRSLEDLPSHSTEAEIRQAGIYEEEKTLKRGSSTLP</sequence>
<keyword evidence="3" id="KW-1185">Reference proteome</keyword>
<evidence type="ECO:0000313" key="3">
    <source>
        <dbReference type="Proteomes" id="UP001465976"/>
    </source>
</evidence>
<organism evidence="2 3">
    <name type="scientific">Marasmius crinis-equi</name>
    <dbReference type="NCBI Taxonomy" id="585013"/>
    <lineage>
        <taxon>Eukaryota</taxon>
        <taxon>Fungi</taxon>
        <taxon>Dikarya</taxon>
        <taxon>Basidiomycota</taxon>
        <taxon>Agaricomycotina</taxon>
        <taxon>Agaricomycetes</taxon>
        <taxon>Agaricomycetidae</taxon>
        <taxon>Agaricales</taxon>
        <taxon>Marasmiineae</taxon>
        <taxon>Marasmiaceae</taxon>
        <taxon>Marasmius</taxon>
    </lineage>
</organism>
<name>A0ABR3EX44_9AGAR</name>
<dbReference type="Proteomes" id="UP001465976">
    <property type="component" value="Unassembled WGS sequence"/>
</dbReference>
<accession>A0ABR3EX44</accession>